<dbReference type="Proteomes" id="UP001234581">
    <property type="component" value="Unassembled WGS sequence"/>
</dbReference>
<sequence length="297" mass="34145">MPVPGAYEPELEFSDPSAVRETALFSFNPLVYLYFMLSFLIVPYPLYWCIARRLNWETNEKSMARHWSDMFHGFSYGTLLFVFGNYTHAYSWITVVAFYPMLFGYGWIAELPFTKTSLPNIKNWPFGMWAVFLTAIVIILAFAAFHIYWAAIHPLPFVIYYVCALLIPIFFFVLSFAIIKETNENWSRTKIYRIRVWMFTPKKTAPKPPSPAAQEEGQADSAAVGDGAQHDASQEVLVTQIPEPTNPYTKKISMHLHHWQIFYMLAYFTRFTHPVSQVGAGIVLACYMEGICACNVS</sequence>
<feature type="transmembrane region" description="Helical" evidence="2">
    <location>
        <begin position="158"/>
        <end position="179"/>
    </location>
</feature>
<evidence type="ECO:0000256" key="1">
    <source>
        <dbReference type="SAM" id="MobiDB-lite"/>
    </source>
</evidence>
<proteinExistence type="predicted"/>
<keyword evidence="2" id="KW-1133">Transmembrane helix</keyword>
<dbReference type="EMBL" id="JARTCD010000083">
    <property type="protein sequence ID" value="KAJ8653181.1"/>
    <property type="molecule type" value="Genomic_DNA"/>
</dbReference>
<comment type="caution">
    <text evidence="3">The sequence shown here is derived from an EMBL/GenBank/DDBJ whole genome shotgun (WGS) entry which is preliminary data.</text>
</comment>
<feature type="transmembrane region" description="Helical" evidence="2">
    <location>
        <begin position="31"/>
        <end position="51"/>
    </location>
</feature>
<keyword evidence="4" id="KW-1185">Reference proteome</keyword>
<keyword evidence="2" id="KW-0472">Membrane</keyword>
<dbReference type="AlphaFoldDB" id="A0AAD7XUD3"/>
<evidence type="ECO:0000313" key="3">
    <source>
        <dbReference type="EMBL" id="KAJ8653181.1"/>
    </source>
</evidence>
<feature type="transmembrane region" description="Helical" evidence="2">
    <location>
        <begin position="89"/>
        <end position="108"/>
    </location>
</feature>
<feature type="region of interest" description="Disordered" evidence="1">
    <location>
        <begin position="205"/>
        <end position="224"/>
    </location>
</feature>
<gene>
    <name evidence="3" type="ORF">O0I10_011128</name>
</gene>
<feature type="transmembrane region" description="Helical" evidence="2">
    <location>
        <begin position="129"/>
        <end position="152"/>
    </location>
</feature>
<evidence type="ECO:0000256" key="2">
    <source>
        <dbReference type="SAM" id="Phobius"/>
    </source>
</evidence>
<dbReference type="RefSeq" id="XP_058338095.1">
    <property type="nucleotide sequence ID" value="XM_058491099.1"/>
</dbReference>
<evidence type="ECO:0000313" key="4">
    <source>
        <dbReference type="Proteomes" id="UP001234581"/>
    </source>
</evidence>
<name>A0AAD7XUD3_9FUNG</name>
<feature type="transmembrane region" description="Helical" evidence="2">
    <location>
        <begin position="63"/>
        <end position="83"/>
    </location>
</feature>
<reference evidence="3 4" key="1">
    <citation type="submission" date="2023-03" db="EMBL/GenBank/DDBJ databases">
        <title>Genome sequence of Lichtheimia ornata CBS 291.66.</title>
        <authorList>
            <person name="Mohabir J.T."/>
            <person name="Shea T.P."/>
            <person name="Kurbessoian T."/>
            <person name="Berby B."/>
            <person name="Fontaine J."/>
            <person name="Livny J."/>
            <person name="Gnirke A."/>
            <person name="Stajich J.E."/>
            <person name="Cuomo C.A."/>
        </authorList>
    </citation>
    <scope>NUCLEOTIDE SEQUENCE [LARGE SCALE GENOMIC DNA]</scope>
    <source>
        <strain evidence="3">CBS 291.66</strain>
    </source>
</reference>
<protein>
    <submittedName>
        <fullName evidence="3">Uncharacterized protein</fullName>
    </submittedName>
</protein>
<organism evidence="3 4">
    <name type="scientific">Lichtheimia ornata</name>
    <dbReference type="NCBI Taxonomy" id="688661"/>
    <lineage>
        <taxon>Eukaryota</taxon>
        <taxon>Fungi</taxon>
        <taxon>Fungi incertae sedis</taxon>
        <taxon>Mucoromycota</taxon>
        <taxon>Mucoromycotina</taxon>
        <taxon>Mucoromycetes</taxon>
        <taxon>Mucorales</taxon>
        <taxon>Lichtheimiaceae</taxon>
        <taxon>Lichtheimia</taxon>
    </lineage>
</organism>
<accession>A0AAD7XUD3</accession>
<keyword evidence="2" id="KW-0812">Transmembrane</keyword>
<dbReference type="GeneID" id="83218530"/>